<evidence type="ECO:0000313" key="1">
    <source>
        <dbReference type="EMBL" id="KKN53088.1"/>
    </source>
</evidence>
<gene>
    <name evidence="1" type="ORF">LCGC14_0606000</name>
</gene>
<sequence length="318" mass="32676">MVAEAILSKDANANTLDVAAPAAVVAGTHPVFQSPDGRAGVAAKSMATASGDPLALQTAGQFTVLKTASVVILDGAPLWWDRSANTATPLKAAAGADFYLGTAVGDAASADTTVVADLNVKPVYTLDLLNGPSLDTVTGDATVLSKPGAIELTMIATSEVEKCDVLSIHSIPVTIPFIIEGRMAIWSVGSAAAVDMNVGIASATHATDAGAIAESLFVHFNDALDIFLESDDGTTEVAETDSTIDAVDDTYFDFAFDCRDLTDIQIYINGVLMLGGTTFALDAATGPLKLLAHMEKTTGTATGVLRVAQLTARTPDVT</sequence>
<dbReference type="EMBL" id="LAZR01000989">
    <property type="protein sequence ID" value="KKN53088.1"/>
    <property type="molecule type" value="Genomic_DNA"/>
</dbReference>
<dbReference type="Pfam" id="PF09956">
    <property type="entry name" value="Phage_cement_2"/>
    <property type="match status" value="1"/>
</dbReference>
<reference evidence="1" key="1">
    <citation type="journal article" date="2015" name="Nature">
        <title>Complex archaea that bridge the gap between prokaryotes and eukaryotes.</title>
        <authorList>
            <person name="Spang A."/>
            <person name="Saw J.H."/>
            <person name="Jorgensen S.L."/>
            <person name="Zaremba-Niedzwiedzka K."/>
            <person name="Martijn J."/>
            <person name="Lind A.E."/>
            <person name="van Eijk R."/>
            <person name="Schleper C."/>
            <person name="Guy L."/>
            <person name="Ettema T.J."/>
        </authorList>
    </citation>
    <scope>NUCLEOTIDE SEQUENCE</scope>
</reference>
<accession>A0A0F9UHL1</accession>
<proteinExistence type="predicted"/>
<dbReference type="InterPro" id="IPR011231">
    <property type="entry name" value="Phage_VT1-Sakai_H0018"/>
</dbReference>
<name>A0A0F9UHL1_9ZZZZ</name>
<organism evidence="1">
    <name type="scientific">marine sediment metagenome</name>
    <dbReference type="NCBI Taxonomy" id="412755"/>
    <lineage>
        <taxon>unclassified sequences</taxon>
        <taxon>metagenomes</taxon>
        <taxon>ecological metagenomes</taxon>
    </lineage>
</organism>
<dbReference type="AlphaFoldDB" id="A0A0F9UHL1"/>
<protein>
    <submittedName>
        <fullName evidence="1">Uncharacterized protein</fullName>
    </submittedName>
</protein>
<comment type="caution">
    <text evidence="1">The sequence shown here is derived from an EMBL/GenBank/DDBJ whole genome shotgun (WGS) entry which is preliminary data.</text>
</comment>